<dbReference type="Proteomes" id="UP000583752">
    <property type="component" value="Unassembled WGS sequence"/>
</dbReference>
<protein>
    <submittedName>
        <fullName evidence="1">DUF3460 family protein</fullName>
    </submittedName>
</protein>
<dbReference type="Pfam" id="PF11943">
    <property type="entry name" value="DUF3460"/>
    <property type="match status" value="1"/>
</dbReference>
<sequence length="70" mass="8499">MKPRKETYRVGHGGYVSEYEQFLNSYIAAHPHTEENQLRGWYIWWDHKANLAELDKERRDSVPVRPYSYE</sequence>
<evidence type="ECO:0000313" key="2">
    <source>
        <dbReference type="Proteomes" id="UP000583752"/>
    </source>
</evidence>
<dbReference type="AlphaFoldDB" id="A0A848HG79"/>
<keyword evidence="2" id="KW-1185">Reference proteome</keyword>
<proteinExistence type="predicted"/>
<dbReference type="InterPro" id="IPR021853">
    <property type="entry name" value="DUF3460"/>
</dbReference>
<name>A0A848HG79_9BURK</name>
<dbReference type="RefSeq" id="WP_169463656.1">
    <property type="nucleotide sequence ID" value="NZ_JABBGG010000001.1"/>
</dbReference>
<gene>
    <name evidence="1" type="ORF">HHL21_02500</name>
</gene>
<accession>A0A848HG79</accession>
<comment type="caution">
    <text evidence="1">The sequence shown here is derived from an EMBL/GenBank/DDBJ whole genome shotgun (WGS) entry which is preliminary data.</text>
</comment>
<dbReference type="EMBL" id="JABBGG010000001">
    <property type="protein sequence ID" value="NML59972.1"/>
    <property type="molecule type" value="Genomic_DNA"/>
</dbReference>
<organism evidence="1 2">
    <name type="scientific">Massilia polaris</name>
    <dbReference type="NCBI Taxonomy" id="2728846"/>
    <lineage>
        <taxon>Bacteria</taxon>
        <taxon>Pseudomonadati</taxon>
        <taxon>Pseudomonadota</taxon>
        <taxon>Betaproteobacteria</taxon>
        <taxon>Burkholderiales</taxon>
        <taxon>Oxalobacteraceae</taxon>
        <taxon>Telluria group</taxon>
        <taxon>Massilia</taxon>
    </lineage>
</organism>
<evidence type="ECO:0000313" key="1">
    <source>
        <dbReference type="EMBL" id="NML59972.1"/>
    </source>
</evidence>
<reference evidence="1 2" key="1">
    <citation type="submission" date="2020-04" db="EMBL/GenBank/DDBJ databases">
        <title>Massilia sp. RP-1-19 isolated from soil.</title>
        <authorList>
            <person name="Dahal R.H."/>
        </authorList>
    </citation>
    <scope>NUCLEOTIDE SEQUENCE [LARGE SCALE GENOMIC DNA]</scope>
    <source>
        <strain evidence="1 2">RP-1-19</strain>
    </source>
</reference>